<name>A0A9W8BHX6_9FUNG</name>
<dbReference type="Proteomes" id="UP001150907">
    <property type="component" value="Unassembled WGS sequence"/>
</dbReference>
<dbReference type="Pfam" id="PF10175">
    <property type="entry name" value="MPP6"/>
    <property type="match status" value="1"/>
</dbReference>
<dbReference type="AlphaFoldDB" id="A0A9W8BHX6"/>
<comment type="caution">
    <text evidence="2">The sequence shown here is derived from an EMBL/GenBank/DDBJ whole genome shotgun (WGS) entry which is preliminary data.</text>
</comment>
<evidence type="ECO:0000256" key="1">
    <source>
        <dbReference type="SAM" id="MobiDB-lite"/>
    </source>
</evidence>
<dbReference type="EMBL" id="JANBQF010000200">
    <property type="protein sequence ID" value="KAJ2003732.1"/>
    <property type="molecule type" value="Genomic_DNA"/>
</dbReference>
<dbReference type="GO" id="GO:0000460">
    <property type="term" value="P:maturation of 5.8S rRNA"/>
    <property type="evidence" value="ECO:0007669"/>
    <property type="project" value="TreeGrafter"/>
</dbReference>
<reference evidence="2" key="1">
    <citation type="submission" date="2022-07" db="EMBL/GenBank/DDBJ databases">
        <title>Phylogenomic reconstructions and comparative analyses of Kickxellomycotina fungi.</title>
        <authorList>
            <person name="Reynolds N.K."/>
            <person name="Stajich J.E."/>
            <person name="Barry K."/>
            <person name="Grigoriev I.V."/>
            <person name="Crous P."/>
            <person name="Smith M.E."/>
        </authorList>
    </citation>
    <scope>NUCLEOTIDE SEQUENCE</scope>
    <source>
        <strain evidence="2">IMI 214461</strain>
    </source>
</reference>
<protein>
    <submittedName>
        <fullName evidence="2">Uncharacterized protein</fullName>
    </submittedName>
</protein>
<proteinExistence type="predicted"/>
<dbReference type="PANTHER" id="PTHR13582:SF0">
    <property type="entry name" value="M-PHASE PHOSPHOPROTEIN 6"/>
    <property type="match status" value="1"/>
</dbReference>
<feature type="compositionally biased region" description="Basic and acidic residues" evidence="1">
    <location>
        <begin position="116"/>
        <end position="133"/>
    </location>
</feature>
<dbReference type="PANTHER" id="PTHR13582">
    <property type="entry name" value="M-PHASE PHOSPHOPROTEIN 6"/>
    <property type="match status" value="1"/>
</dbReference>
<dbReference type="InterPro" id="IPR019324">
    <property type="entry name" value="MPP6"/>
</dbReference>
<sequence length="140" mass="16274">MKFMQRGADRAKVEAEKKLEKRLIGESHWRAVYDDSVFSKEKPRRARVVYESSYLKMPKDDADGGALVGRRSFKSFNKQTELASVEAETRFRDTQSAQLEKRTTIDDAEMAKTLASKRDTQDDRVQSLRETNKRPKRSRN</sequence>
<accession>A0A9W8BHX6</accession>
<keyword evidence="3" id="KW-1185">Reference proteome</keyword>
<feature type="compositionally biased region" description="Basic and acidic residues" evidence="1">
    <location>
        <begin position="87"/>
        <end position="105"/>
    </location>
</feature>
<feature type="region of interest" description="Disordered" evidence="1">
    <location>
        <begin position="84"/>
        <end position="140"/>
    </location>
</feature>
<organism evidence="2 3">
    <name type="scientific">Coemansia thaxteri</name>
    <dbReference type="NCBI Taxonomy" id="2663907"/>
    <lineage>
        <taxon>Eukaryota</taxon>
        <taxon>Fungi</taxon>
        <taxon>Fungi incertae sedis</taxon>
        <taxon>Zoopagomycota</taxon>
        <taxon>Kickxellomycotina</taxon>
        <taxon>Kickxellomycetes</taxon>
        <taxon>Kickxellales</taxon>
        <taxon>Kickxellaceae</taxon>
        <taxon>Coemansia</taxon>
    </lineage>
</organism>
<gene>
    <name evidence="2" type="ORF">H4R26_002916</name>
</gene>
<dbReference type="OrthoDB" id="20403at2759"/>
<evidence type="ECO:0000313" key="2">
    <source>
        <dbReference type="EMBL" id="KAJ2003732.1"/>
    </source>
</evidence>
<evidence type="ECO:0000313" key="3">
    <source>
        <dbReference type="Proteomes" id="UP001150907"/>
    </source>
</evidence>